<proteinExistence type="predicted"/>
<dbReference type="AlphaFoldDB" id="A0AAD3CIK8"/>
<name>A0AAD3CIK8_9STRA</name>
<dbReference type="EMBL" id="BLLK01000022">
    <property type="protein sequence ID" value="GFH46541.1"/>
    <property type="molecule type" value="Genomic_DNA"/>
</dbReference>
<reference evidence="1 2" key="1">
    <citation type="journal article" date="2021" name="Sci. Rep.">
        <title>The genome of the diatom Chaetoceros tenuissimus carries an ancient integrated fragment of an extant virus.</title>
        <authorList>
            <person name="Hongo Y."/>
            <person name="Kimura K."/>
            <person name="Takaki Y."/>
            <person name="Yoshida Y."/>
            <person name="Baba S."/>
            <person name="Kobayashi G."/>
            <person name="Nagasaki K."/>
            <person name="Hano T."/>
            <person name="Tomaru Y."/>
        </authorList>
    </citation>
    <scope>NUCLEOTIDE SEQUENCE [LARGE SCALE GENOMIC DNA]</scope>
    <source>
        <strain evidence="1 2">NIES-3715</strain>
    </source>
</reference>
<evidence type="ECO:0000313" key="1">
    <source>
        <dbReference type="EMBL" id="GFH46541.1"/>
    </source>
</evidence>
<sequence length="168" mass="18707">MSEAFVQSSVAKQYFSLRSSMALGFFAIHAQSDATLEKCVCKDGFEMDEALNECVDVNECEDWLACGSYNYSTPTTGMVISTHINVHQENVPTPKEDTTAIVARELTLMRIQNHASRLMSVENILIFVGWDFAKIYLMGIFVNAKEDIGILPYTTLSRSLVPTLPVVL</sequence>
<gene>
    <name evidence="1" type="ORF">CTEN210_03015</name>
</gene>
<protein>
    <submittedName>
        <fullName evidence="1">Uncharacterized protein</fullName>
    </submittedName>
</protein>
<dbReference type="Proteomes" id="UP001054902">
    <property type="component" value="Unassembled WGS sequence"/>
</dbReference>
<organism evidence="1 2">
    <name type="scientific">Chaetoceros tenuissimus</name>
    <dbReference type="NCBI Taxonomy" id="426638"/>
    <lineage>
        <taxon>Eukaryota</taxon>
        <taxon>Sar</taxon>
        <taxon>Stramenopiles</taxon>
        <taxon>Ochrophyta</taxon>
        <taxon>Bacillariophyta</taxon>
        <taxon>Coscinodiscophyceae</taxon>
        <taxon>Chaetocerotophycidae</taxon>
        <taxon>Chaetocerotales</taxon>
        <taxon>Chaetocerotaceae</taxon>
        <taxon>Chaetoceros</taxon>
    </lineage>
</organism>
<keyword evidence="2" id="KW-1185">Reference proteome</keyword>
<evidence type="ECO:0000313" key="2">
    <source>
        <dbReference type="Proteomes" id="UP001054902"/>
    </source>
</evidence>
<comment type="caution">
    <text evidence="1">The sequence shown here is derived from an EMBL/GenBank/DDBJ whole genome shotgun (WGS) entry which is preliminary data.</text>
</comment>
<accession>A0AAD3CIK8</accession>